<accession>A0A9W4IRQ7</accession>
<evidence type="ECO:0000313" key="3">
    <source>
        <dbReference type="Proteomes" id="UP001152592"/>
    </source>
</evidence>
<dbReference type="EMBL" id="CAJVPD010000122">
    <property type="protein sequence ID" value="CAG8350088.1"/>
    <property type="molecule type" value="Genomic_DNA"/>
</dbReference>
<evidence type="ECO:0000313" key="2">
    <source>
        <dbReference type="EMBL" id="CAG8350088.1"/>
    </source>
</evidence>
<keyword evidence="1" id="KW-0732">Signal</keyword>
<sequence>MMRSYLLVGILTALSQSAHGLVFNDGIKSKVGGSLLPLLHDVEDSTTVSFGESSDASVQVWKFDTEGLSDDDAVITPSDSAKTLVCREGSYCSLDLDGERQAYRVIRVDEKDPIFTFQDLVTGLYVSRSADLHLELTDTQSEEIYFLLDKTVGKHDEV</sequence>
<dbReference type="Proteomes" id="UP001152592">
    <property type="component" value="Unassembled WGS sequence"/>
</dbReference>
<reference evidence="2" key="1">
    <citation type="submission" date="2021-07" db="EMBL/GenBank/DDBJ databases">
        <authorList>
            <person name="Branca A.L. A."/>
        </authorList>
    </citation>
    <scope>NUCLEOTIDE SEQUENCE</scope>
</reference>
<gene>
    <name evidence="2" type="ORF">PSALAMII_LOCUS3039</name>
</gene>
<dbReference type="AlphaFoldDB" id="A0A9W4IRQ7"/>
<comment type="caution">
    <text evidence="2">The sequence shown here is derived from an EMBL/GenBank/DDBJ whole genome shotgun (WGS) entry which is preliminary data.</text>
</comment>
<name>A0A9W4IRQ7_9EURO</name>
<organism evidence="2 3">
    <name type="scientific">Penicillium salamii</name>
    <dbReference type="NCBI Taxonomy" id="1612424"/>
    <lineage>
        <taxon>Eukaryota</taxon>
        <taxon>Fungi</taxon>
        <taxon>Dikarya</taxon>
        <taxon>Ascomycota</taxon>
        <taxon>Pezizomycotina</taxon>
        <taxon>Eurotiomycetes</taxon>
        <taxon>Eurotiomycetidae</taxon>
        <taxon>Eurotiales</taxon>
        <taxon>Aspergillaceae</taxon>
        <taxon>Penicillium</taxon>
    </lineage>
</organism>
<evidence type="ECO:0000256" key="1">
    <source>
        <dbReference type="SAM" id="SignalP"/>
    </source>
</evidence>
<feature type="chain" id="PRO_5040980843" evidence="1">
    <location>
        <begin position="21"/>
        <end position="158"/>
    </location>
</feature>
<dbReference type="OrthoDB" id="445983at2759"/>
<protein>
    <submittedName>
        <fullName evidence="2">Uncharacterized protein</fullName>
    </submittedName>
</protein>
<feature type="signal peptide" evidence="1">
    <location>
        <begin position="1"/>
        <end position="20"/>
    </location>
</feature>
<proteinExistence type="predicted"/>